<evidence type="ECO:0000313" key="3">
    <source>
        <dbReference type="Proteomes" id="UP000262582"/>
    </source>
</evidence>
<keyword evidence="3" id="KW-1185">Reference proteome</keyword>
<organism evidence="2 4">
    <name type="scientific">Arcobacter ellisii</name>
    <dbReference type="NCBI Taxonomy" id="913109"/>
    <lineage>
        <taxon>Bacteria</taxon>
        <taxon>Pseudomonadati</taxon>
        <taxon>Campylobacterota</taxon>
        <taxon>Epsilonproteobacteria</taxon>
        <taxon>Campylobacterales</taxon>
        <taxon>Arcobacteraceae</taxon>
        <taxon>Arcobacter</taxon>
    </lineage>
</organism>
<reference evidence="1 3" key="2">
    <citation type="submission" date="2018-08" db="EMBL/GenBank/DDBJ databases">
        <title>Complete genome of the Arcobacter ellisii type strain LMG 26155.</title>
        <authorList>
            <person name="Miller W.G."/>
            <person name="Yee E."/>
            <person name="Bono J.L."/>
        </authorList>
    </citation>
    <scope>NUCLEOTIDE SEQUENCE [LARGE SCALE GENOMIC DNA]</scope>
    <source>
        <strain evidence="1 3">LMG 26155</strain>
    </source>
</reference>
<dbReference type="InterPro" id="IPR021352">
    <property type="entry name" value="DUF2971"/>
</dbReference>
<protein>
    <submittedName>
        <fullName evidence="1">DUF2971 domain-containing protein</fullName>
    </submittedName>
</protein>
<reference evidence="2 4" key="1">
    <citation type="submission" date="2017-09" db="EMBL/GenBank/DDBJ databases">
        <title>Genomics of the genus Arcobacter.</title>
        <authorList>
            <person name="Perez-Cataluna A."/>
            <person name="Figueras M.J."/>
            <person name="Salas-Masso N."/>
        </authorList>
    </citation>
    <scope>NUCLEOTIDE SEQUENCE [LARGE SCALE GENOMIC DNA]</scope>
    <source>
        <strain evidence="2 4">CECT 7837</strain>
    </source>
</reference>
<accession>A0A347UAZ5</accession>
<evidence type="ECO:0000313" key="4">
    <source>
        <dbReference type="Proteomes" id="UP000290588"/>
    </source>
</evidence>
<dbReference type="Proteomes" id="UP000290588">
    <property type="component" value="Unassembled WGS sequence"/>
</dbReference>
<sequence length="271" mass="32497">MGNIMYHYCNVDAFKAIIQNKTLWLSSVYNLNDYKEIHWIKEKVLKRIQELTTKNNYEKFNTFLKLYEKKQPNVYIASFSKGEDLLSQWRAYANDGYGVAIGFNTEYFKENKLIKTSKVLYDEEQQQKEIEEILEPLFKFEEKFDFLSFEFEEFCENIINEINYLSAKSKNELFMEEQEIRLIHTPLIIEDKETKRFIFKKNISTMLFRAVCGSLIPYFELKFDNFNEENEPILEIIKGPKNKFIDQEIRIFLANNGFYNVKIKSSKSSYR</sequence>
<dbReference type="EMBL" id="NXIG01000012">
    <property type="protein sequence ID" value="RXI29397.1"/>
    <property type="molecule type" value="Genomic_DNA"/>
</dbReference>
<name>A0A347UAZ5_9BACT</name>
<dbReference type="Pfam" id="PF11185">
    <property type="entry name" value="DUF2971"/>
    <property type="match status" value="1"/>
</dbReference>
<dbReference type="Proteomes" id="UP000262582">
    <property type="component" value="Chromosome"/>
</dbReference>
<gene>
    <name evidence="1" type="ORF">AELL_2405</name>
    <name evidence="2" type="ORF">CP962_11385</name>
</gene>
<proteinExistence type="predicted"/>
<dbReference type="OrthoDB" id="9795560at2"/>
<dbReference type="EMBL" id="CP032097">
    <property type="protein sequence ID" value="AXX96023.1"/>
    <property type="molecule type" value="Genomic_DNA"/>
</dbReference>
<evidence type="ECO:0000313" key="2">
    <source>
        <dbReference type="EMBL" id="RXI29397.1"/>
    </source>
</evidence>
<dbReference type="AlphaFoldDB" id="A0A347UAZ5"/>
<dbReference type="KEGG" id="aell:AELL_2405"/>
<evidence type="ECO:0000313" key="1">
    <source>
        <dbReference type="EMBL" id="AXX96023.1"/>
    </source>
</evidence>
<dbReference type="RefSeq" id="WP_118918175.1">
    <property type="nucleotide sequence ID" value="NZ_CP032097.1"/>
</dbReference>